<evidence type="ECO:0000313" key="1">
    <source>
        <dbReference type="EMBL" id="CAD7027262.1"/>
    </source>
</evidence>
<reference evidence="1 2" key="1">
    <citation type="submission" date="2020-11" db="EMBL/GenBank/DDBJ databases">
        <authorList>
            <person name="Lassalle F."/>
        </authorList>
    </citation>
    <scope>NUCLEOTIDE SEQUENCE [LARGE SCALE GENOMIC DNA]</scope>
    <source>
        <strain evidence="1 2">JC140</strain>
    </source>
</reference>
<keyword evidence="2" id="KW-1185">Reference proteome</keyword>
<proteinExistence type="predicted"/>
<name>A0ABM8PFL0_9HYPH</name>
<comment type="caution">
    <text evidence="1">The sequence shown here is derived from an EMBL/GenBank/DDBJ whole genome shotgun (WGS) entry which is preliminary data.</text>
</comment>
<dbReference type="InterPro" id="IPR019056">
    <property type="entry name" value="Phage_TAC_6"/>
</dbReference>
<dbReference type="NCBIfam" id="TIGR02216">
    <property type="entry name" value="phage_TIGR02216"/>
    <property type="match status" value="1"/>
</dbReference>
<gene>
    <name evidence="1" type="ORF">REJC140_02480</name>
</gene>
<dbReference type="Proteomes" id="UP000606921">
    <property type="component" value="Unassembled WGS sequence"/>
</dbReference>
<accession>A0ABM8PFL0</accession>
<dbReference type="EMBL" id="CABFWF030000006">
    <property type="protein sequence ID" value="CAD7027262.1"/>
    <property type="molecule type" value="Genomic_DNA"/>
</dbReference>
<dbReference type="Pfam" id="PF09550">
    <property type="entry name" value="Phage_TAC_6"/>
    <property type="match status" value="1"/>
</dbReference>
<evidence type="ECO:0000313" key="2">
    <source>
        <dbReference type="Proteomes" id="UP000606921"/>
    </source>
</evidence>
<sequence>MHVGLCLLRLPPEVFWRLTPAEFSAMAGGMRPRSPEIRRDGLEALMRRFPD</sequence>
<protein>
    <submittedName>
        <fullName evidence="1">Phage tail assembly chaperone</fullName>
    </submittedName>
</protein>
<dbReference type="InterPro" id="IPR011739">
    <property type="entry name" value="GTA_rcc01693"/>
</dbReference>
<organism evidence="1 2">
    <name type="scientific">Pseudorhizobium endolithicum</name>
    <dbReference type="NCBI Taxonomy" id="1191678"/>
    <lineage>
        <taxon>Bacteria</taxon>
        <taxon>Pseudomonadati</taxon>
        <taxon>Pseudomonadota</taxon>
        <taxon>Alphaproteobacteria</taxon>
        <taxon>Hyphomicrobiales</taxon>
        <taxon>Rhizobiaceae</taxon>
        <taxon>Rhizobium/Agrobacterium group</taxon>
        <taxon>Pseudorhizobium</taxon>
    </lineage>
</organism>